<evidence type="ECO:0000313" key="2">
    <source>
        <dbReference type="EMBL" id="TWD15952.1"/>
    </source>
</evidence>
<reference evidence="2 3" key="1">
    <citation type="submission" date="2019-06" db="EMBL/GenBank/DDBJ databases">
        <title>Sequencing the genomes of 1000 actinobacteria strains.</title>
        <authorList>
            <person name="Klenk H.-P."/>
        </authorList>
    </citation>
    <scope>NUCLEOTIDE SEQUENCE [LARGE SCALE GENOMIC DNA]</scope>
    <source>
        <strain evidence="2 3">DSM 18935</strain>
    </source>
</reference>
<name>A0A560WE88_9MICO</name>
<dbReference type="Gene3D" id="1.20.120.450">
    <property type="entry name" value="dinb family like domain"/>
    <property type="match status" value="1"/>
</dbReference>
<dbReference type="SUPFAM" id="SSF109854">
    <property type="entry name" value="DinB/YfiT-like putative metalloenzymes"/>
    <property type="match status" value="1"/>
</dbReference>
<dbReference type="GO" id="GO:0046872">
    <property type="term" value="F:metal ion binding"/>
    <property type="evidence" value="ECO:0007669"/>
    <property type="project" value="InterPro"/>
</dbReference>
<gene>
    <name evidence="2" type="ORF">FB557_1492</name>
</gene>
<dbReference type="InterPro" id="IPR024344">
    <property type="entry name" value="MDMPI_metal-binding"/>
</dbReference>
<dbReference type="Pfam" id="PF11716">
    <property type="entry name" value="MDMPI_N"/>
    <property type="match status" value="1"/>
</dbReference>
<accession>A0A560WE88</accession>
<dbReference type="EMBL" id="VIUW01000002">
    <property type="protein sequence ID" value="TWD15952.1"/>
    <property type="molecule type" value="Genomic_DNA"/>
</dbReference>
<dbReference type="InterPro" id="IPR017517">
    <property type="entry name" value="Maleyloyr_isom"/>
</dbReference>
<organism evidence="2 3">
    <name type="scientific">Marihabitans asiaticum</name>
    <dbReference type="NCBI Taxonomy" id="415218"/>
    <lineage>
        <taxon>Bacteria</taxon>
        <taxon>Bacillati</taxon>
        <taxon>Actinomycetota</taxon>
        <taxon>Actinomycetes</taxon>
        <taxon>Micrococcales</taxon>
        <taxon>Intrasporangiaceae</taxon>
        <taxon>Marihabitans</taxon>
    </lineage>
</organism>
<dbReference type="NCBIfam" id="TIGR03083">
    <property type="entry name" value="maleylpyruvate isomerase family mycothiol-dependent enzyme"/>
    <property type="match status" value="1"/>
</dbReference>
<keyword evidence="3" id="KW-1185">Reference proteome</keyword>
<sequence>MAIPQDPASRFDRLASPLTRLVDNVPAAAWSEPSPCEGWTAADVLEHLIDTERTFLLTSGGDLPELPPKVADGPALAWRTHAEAAARTLIDPRVGEKAYDTPFGPSTVGDVFIDFYGFDLIVHRWDIARAAGIDARLTDAELDRISAAADGWGERLYGDGICAQPVEVPADAPREVQVLARFGRDAR</sequence>
<dbReference type="RefSeq" id="WP_246074535.1">
    <property type="nucleotide sequence ID" value="NZ_BAAAYT010000001.1"/>
</dbReference>
<dbReference type="InterPro" id="IPR017520">
    <property type="entry name" value="CHP03086"/>
</dbReference>
<evidence type="ECO:0000313" key="3">
    <source>
        <dbReference type="Proteomes" id="UP000315628"/>
    </source>
</evidence>
<dbReference type="NCBIfam" id="TIGR03086">
    <property type="entry name" value="TIGR03086 family metal-binding protein"/>
    <property type="match status" value="1"/>
</dbReference>
<dbReference type="AlphaFoldDB" id="A0A560WE88"/>
<evidence type="ECO:0000259" key="1">
    <source>
        <dbReference type="Pfam" id="PF11716"/>
    </source>
</evidence>
<dbReference type="Proteomes" id="UP000315628">
    <property type="component" value="Unassembled WGS sequence"/>
</dbReference>
<protein>
    <submittedName>
        <fullName evidence="2">Uncharacterized protein (TIGR03086 family)</fullName>
    </submittedName>
</protein>
<dbReference type="InterPro" id="IPR034660">
    <property type="entry name" value="DinB/YfiT-like"/>
</dbReference>
<feature type="domain" description="Mycothiol-dependent maleylpyruvate isomerase metal-binding" evidence="1">
    <location>
        <begin position="14"/>
        <end position="128"/>
    </location>
</feature>
<comment type="caution">
    <text evidence="2">The sequence shown here is derived from an EMBL/GenBank/DDBJ whole genome shotgun (WGS) entry which is preliminary data.</text>
</comment>
<proteinExistence type="predicted"/>